<name>A0A437A180_ARTFL</name>
<keyword evidence="2" id="KW-1185">Reference proteome</keyword>
<evidence type="ECO:0000313" key="1">
    <source>
        <dbReference type="EMBL" id="RVD84796.1"/>
    </source>
</evidence>
<dbReference type="GeneID" id="93588830"/>
<comment type="caution">
    <text evidence="1">The sequence shown here is derived from an EMBL/GenBank/DDBJ whole genome shotgun (WGS) entry which is preliminary data.</text>
</comment>
<proteinExistence type="predicted"/>
<organism evidence="1 2">
    <name type="scientific">Arthrobotrys flagrans</name>
    <name type="common">Nematode-trapping fungus</name>
    <name type="synonym">Trichothecium flagrans</name>
    <dbReference type="NCBI Taxonomy" id="97331"/>
    <lineage>
        <taxon>Eukaryota</taxon>
        <taxon>Fungi</taxon>
        <taxon>Dikarya</taxon>
        <taxon>Ascomycota</taxon>
        <taxon>Pezizomycotina</taxon>
        <taxon>Orbiliomycetes</taxon>
        <taxon>Orbiliales</taxon>
        <taxon>Orbiliaceae</taxon>
        <taxon>Arthrobotrys</taxon>
    </lineage>
</organism>
<accession>A0A437A180</accession>
<sequence>MRGVVQAAGALALLIFFKRSSKTYERSFGTFFRDVDDIVKNFLARRLGAIEPRVWPIFERVNYGGGDEKYMKPTIIKAAIALASDIAELTGLF</sequence>
<dbReference type="RefSeq" id="XP_067490340.1">
    <property type="nucleotide sequence ID" value="XM_067635962.1"/>
</dbReference>
<dbReference type="Proteomes" id="UP000283090">
    <property type="component" value="Unassembled WGS sequence"/>
</dbReference>
<reference evidence="1 2" key="1">
    <citation type="submission" date="2019-01" db="EMBL/GenBank/DDBJ databases">
        <title>Intercellular communication is required for trap formation in the nematode-trapping fungus Duddingtonia flagrans.</title>
        <authorList>
            <person name="Youssar L."/>
            <person name="Wernet V."/>
            <person name="Hensel N."/>
            <person name="Hildebrandt H.-G."/>
            <person name="Fischer R."/>
        </authorList>
    </citation>
    <scope>NUCLEOTIDE SEQUENCE [LARGE SCALE GENOMIC DNA]</scope>
    <source>
        <strain evidence="1 2">CBS H-5679</strain>
    </source>
</reference>
<dbReference type="VEuPathDB" id="FungiDB:DFL_006519"/>
<protein>
    <submittedName>
        <fullName evidence="1">Uncharacterized protein</fullName>
    </submittedName>
</protein>
<dbReference type="STRING" id="97331.A0A437A180"/>
<dbReference type="OrthoDB" id="1844152at2759"/>
<evidence type="ECO:0000313" key="2">
    <source>
        <dbReference type="Proteomes" id="UP000283090"/>
    </source>
</evidence>
<dbReference type="AlphaFoldDB" id="A0A437A180"/>
<dbReference type="EMBL" id="SAEB01000007">
    <property type="protein sequence ID" value="RVD84796.1"/>
    <property type="molecule type" value="Genomic_DNA"/>
</dbReference>
<gene>
    <name evidence="1" type="ORF">DFL_006519</name>
</gene>